<feature type="domain" description="BPTI/Kunitz inhibitor" evidence="10">
    <location>
        <begin position="779"/>
        <end position="828"/>
    </location>
</feature>
<dbReference type="SMART" id="SM00131">
    <property type="entry name" value="KU"/>
    <property type="match status" value="2"/>
</dbReference>
<dbReference type="SUPFAM" id="SSF57362">
    <property type="entry name" value="BPTI-like"/>
    <property type="match status" value="3"/>
</dbReference>
<feature type="compositionally biased region" description="Basic and acidic residues" evidence="8">
    <location>
        <begin position="257"/>
        <end position="270"/>
    </location>
</feature>
<gene>
    <name evidence="11" type="ORF">TCAL_10952</name>
</gene>
<feature type="compositionally biased region" description="Polar residues" evidence="8">
    <location>
        <begin position="351"/>
        <end position="369"/>
    </location>
</feature>
<feature type="compositionally biased region" description="Low complexity" evidence="8">
    <location>
        <begin position="748"/>
        <end position="758"/>
    </location>
</feature>
<feature type="region of interest" description="Disordered" evidence="8">
    <location>
        <begin position="351"/>
        <end position="383"/>
    </location>
</feature>
<feature type="compositionally biased region" description="Low complexity" evidence="8">
    <location>
        <begin position="106"/>
        <end position="119"/>
    </location>
</feature>
<evidence type="ECO:0000256" key="9">
    <source>
        <dbReference type="SAM" id="SignalP"/>
    </source>
</evidence>
<keyword evidence="6" id="KW-1199">Hemostasis impairing toxin</keyword>
<dbReference type="Gene3D" id="4.10.410.10">
    <property type="entry name" value="Pancreatic trypsin inhibitor Kunitz domain"/>
    <property type="match status" value="2"/>
</dbReference>
<keyword evidence="9" id="KW-0732">Signal</keyword>
<feature type="region of interest" description="Disordered" evidence="8">
    <location>
        <begin position="102"/>
        <end position="140"/>
    </location>
</feature>
<feature type="region of interest" description="Disordered" evidence="8">
    <location>
        <begin position="492"/>
        <end position="769"/>
    </location>
</feature>
<dbReference type="InterPro" id="IPR002223">
    <property type="entry name" value="Kunitz_BPTI"/>
</dbReference>
<evidence type="ECO:0000256" key="4">
    <source>
        <dbReference type="ARBA" id="ARBA00022900"/>
    </source>
</evidence>
<evidence type="ECO:0000256" key="2">
    <source>
        <dbReference type="ARBA" id="ARBA00022525"/>
    </source>
</evidence>
<keyword evidence="4" id="KW-0722">Serine protease inhibitor</keyword>
<feature type="region of interest" description="Disordered" evidence="8">
    <location>
        <begin position="210"/>
        <end position="278"/>
    </location>
</feature>
<feature type="compositionally biased region" description="Polar residues" evidence="8">
    <location>
        <begin position="222"/>
        <end position="233"/>
    </location>
</feature>
<keyword evidence="7" id="KW-1203">Blood coagulation cascade inhibiting toxin</keyword>
<evidence type="ECO:0000256" key="7">
    <source>
        <dbReference type="ARBA" id="ARBA00034146"/>
    </source>
</evidence>
<feature type="compositionally biased region" description="Basic and acidic residues" evidence="8">
    <location>
        <begin position="569"/>
        <end position="580"/>
    </location>
</feature>
<dbReference type="PANTHER" id="PTHR10083:SF376">
    <property type="entry name" value="SERINE PEPTIDASE INHIBITOR, KUNITZ TYPE, 3"/>
    <property type="match status" value="1"/>
</dbReference>
<dbReference type="GO" id="GO:0005615">
    <property type="term" value="C:extracellular space"/>
    <property type="evidence" value="ECO:0007669"/>
    <property type="project" value="TreeGrafter"/>
</dbReference>
<dbReference type="AlphaFoldDB" id="A0A553NEV6"/>
<feature type="compositionally biased region" description="Polar residues" evidence="8">
    <location>
        <begin position="557"/>
        <end position="567"/>
    </location>
</feature>
<evidence type="ECO:0000256" key="5">
    <source>
        <dbReference type="ARBA" id="ARBA00023157"/>
    </source>
</evidence>
<dbReference type="InterPro" id="IPR036880">
    <property type="entry name" value="Kunitz_BPTI_sf"/>
</dbReference>
<dbReference type="CDD" id="cd00109">
    <property type="entry name" value="Kunitz-type"/>
    <property type="match status" value="1"/>
</dbReference>
<evidence type="ECO:0000313" key="11">
    <source>
        <dbReference type="EMBL" id="TRY63938.1"/>
    </source>
</evidence>
<feature type="compositionally biased region" description="Basic and acidic residues" evidence="8">
    <location>
        <begin position="684"/>
        <end position="707"/>
    </location>
</feature>
<keyword evidence="12" id="KW-1185">Reference proteome</keyword>
<feature type="compositionally biased region" description="Basic and acidic residues" evidence="8">
    <location>
        <begin position="370"/>
        <end position="383"/>
    </location>
</feature>
<dbReference type="Pfam" id="PF00014">
    <property type="entry name" value="Kunitz_BPTI"/>
    <property type="match status" value="2"/>
</dbReference>
<feature type="compositionally biased region" description="Basic and acidic residues" evidence="8">
    <location>
        <begin position="530"/>
        <end position="544"/>
    </location>
</feature>
<accession>A0A553NEV6</accession>
<dbReference type="PANTHER" id="PTHR10083">
    <property type="entry name" value="KUNITZ-TYPE PROTEASE INHIBITOR-RELATED"/>
    <property type="match status" value="1"/>
</dbReference>
<keyword evidence="2" id="KW-0964">Secreted</keyword>
<dbReference type="Proteomes" id="UP000318571">
    <property type="component" value="Chromosome 10"/>
</dbReference>
<name>A0A553NEV6_TIGCA</name>
<feature type="compositionally biased region" description="Polar residues" evidence="8">
    <location>
        <begin position="713"/>
        <end position="724"/>
    </location>
</feature>
<feature type="chain" id="PRO_5022200343" description="BPTI/Kunitz inhibitor domain-containing protein" evidence="9">
    <location>
        <begin position="25"/>
        <end position="833"/>
    </location>
</feature>
<feature type="compositionally biased region" description="Polar residues" evidence="8">
    <location>
        <begin position="120"/>
        <end position="133"/>
    </location>
</feature>
<evidence type="ECO:0000256" key="8">
    <source>
        <dbReference type="SAM" id="MobiDB-lite"/>
    </source>
</evidence>
<feature type="compositionally biased region" description="Polar residues" evidence="8">
    <location>
        <begin position="662"/>
        <end position="678"/>
    </location>
</feature>
<reference evidence="11 12" key="1">
    <citation type="journal article" date="2018" name="Nat. Ecol. Evol.">
        <title>Genomic signatures of mitonuclear coevolution across populations of Tigriopus californicus.</title>
        <authorList>
            <person name="Barreto F.S."/>
            <person name="Watson E.T."/>
            <person name="Lima T.G."/>
            <person name="Willett C.S."/>
            <person name="Edmands S."/>
            <person name="Li W."/>
            <person name="Burton R.S."/>
        </authorList>
    </citation>
    <scope>NUCLEOTIDE SEQUENCE [LARGE SCALE GENOMIC DNA]</scope>
    <source>
        <strain evidence="11 12">San Diego</strain>
    </source>
</reference>
<feature type="region of interest" description="Disordered" evidence="8">
    <location>
        <begin position="454"/>
        <end position="478"/>
    </location>
</feature>
<comment type="caution">
    <text evidence="11">The sequence shown here is derived from an EMBL/GenBank/DDBJ whole genome shotgun (WGS) entry which is preliminary data.</text>
</comment>
<comment type="subcellular location">
    <subcellularLocation>
        <location evidence="1">Secreted</location>
    </subcellularLocation>
</comment>
<dbReference type="PROSITE" id="PS00280">
    <property type="entry name" value="BPTI_KUNITZ_1"/>
    <property type="match status" value="1"/>
</dbReference>
<feature type="compositionally biased region" description="Basic and acidic residues" evidence="8">
    <location>
        <begin position="727"/>
        <end position="746"/>
    </location>
</feature>
<feature type="compositionally biased region" description="Basic and acidic residues" evidence="8">
    <location>
        <begin position="621"/>
        <end position="632"/>
    </location>
</feature>
<organism evidence="11 12">
    <name type="scientific">Tigriopus californicus</name>
    <name type="common">Marine copepod</name>
    <dbReference type="NCBI Taxonomy" id="6832"/>
    <lineage>
        <taxon>Eukaryota</taxon>
        <taxon>Metazoa</taxon>
        <taxon>Ecdysozoa</taxon>
        <taxon>Arthropoda</taxon>
        <taxon>Crustacea</taxon>
        <taxon>Multicrustacea</taxon>
        <taxon>Hexanauplia</taxon>
        <taxon>Copepoda</taxon>
        <taxon>Harpacticoida</taxon>
        <taxon>Harpacticidae</taxon>
        <taxon>Tigriopus</taxon>
    </lineage>
</organism>
<keyword evidence="3" id="KW-0646">Protease inhibitor</keyword>
<proteinExistence type="predicted"/>
<sequence length="833" mass="92577">MNIKHWIGVAQVSLFLSLVQVSVGQDLAQNRSSQCLEVKTEPGNCSQHSEKWTFDRQPSNNSGGACVKLIYSGCGASENLFDTELECQEVCLSLMPTPNFEAHPQTVTPMTKTTMTGTGSAQDRMTNGSTNPTESDHDQAPTTITKATISNEINLEGNTTVAGDLMESISNSQEENENHAILTAPTIDSLAVENDSTKTASDQIEAENQAGALTRHERESTLQEPLNGTGTATTDDDLVTTEQQMVPVPPTTFSQESNKRGHEPPDETTKDWQQPLHSDFDNDLLSSELSESQCNGLSTFVAKMFYPLCRRKSSVWTFEDGRCMFDRLGGCKFTLNIFQTRQLCEDACVNPATSHRTPETSSNVKPESNNNRKDDEDRQDRGGWGHALIHKYHAHRDTDANEVSEPKTNIHVSMTGNTENNHKENQAISARQGNTDDNDNRNWQEKQLYHYVNTGDKDPRNMGAMGLPKFPASQDSIASNSRPLAWSFNSNTESSAAMHDRPDKLPESGNKYGADFSDDQHSSVQSSSFSDKKGRMDDRKDSKEMYAGIDHWPPQPSSSSPKAMNSESSEDKQRPSDNLDTRNSVYRTMAASKRQDTDVMNGGYPSRSGQSEGPSTFGSRGRLEQNNFRDEMEPQGNVGIHDDKFSKQFAPYKRLEEPYERFNNNEYKTPSRYGQSGNKKWRIQSKDMSQHSRGPTRDSESISHHQPLESIRGQKNGQNFQTGPSYDDAKPNGSHEKNGDSGEKYHASSKSAGSSQGKEVNGDNIRADGRGRIQRSEVCEEPWSETGLCRGFIKSWTFVNGQCVEFIYGGCGATKNFFHTQLACETACQQQHD</sequence>
<protein>
    <recommendedName>
        <fullName evidence="10">BPTI/Kunitz inhibitor domain-containing protein</fullName>
    </recommendedName>
</protein>
<evidence type="ECO:0000259" key="10">
    <source>
        <dbReference type="PROSITE" id="PS50279"/>
    </source>
</evidence>
<dbReference type="InterPro" id="IPR050098">
    <property type="entry name" value="TFPI/VKTCI-like"/>
</dbReference>
<evidence type="ECO:0000256" key="1">
    <source>
        <dbReference type="ARBA" id="ARBA00004613"/>
    </source>
</evidence>
<dbReference type="EMBL" id="VCGU01000458">
    <property type="protein sequence ID" value="TRY63938.1"/>
    <property type="molecule type" value="Genomic_DNA"/>
</dbReference>
<dbReference type="STRING" id="6832.A0A553NEV6"/>
<dbReference type="InterPro" id="IPR020901">
    <property type="entry name" value="Prtase_inh_Kunz-CS"/>
</dbReference>
<evidence type="ECO:0000256" key="3">
    <source>
        <dbReference type="ARBA" id="ARBA00022690"/>
    </source>
</evidence>
<evidence type="ECO:0000313" key="12">
    <source>
        <dbReference type="Proteomes" id="UP000318571"/>
    </source>
</evidence>
<feature type="domain" description="BPTI/Kunitz inhibitor" evidence="10">
    <location>
        <begin position="35"/>
        <end position="91"/>
    </location>
</feature>
<feature type="signal peptide" evidence="9">
    <location>
        <begin position="1"/>
        <end position="24"/>
    </location>
</feature>
<dbReference type="PROSITE" id="PS50279">
    <property type="entry name" value="BPTI_KUNITZ_2"/>
    <property type="match status" value="2"/>
</dbReference>
<feature type="compositionally biased region" description="Polar residues" evidence="8">
    <location>
        <begin position="607"/>
        <end position="618"/>
    </location>
</feature>
<keyword evidence="6" id="KW-0800">Toxin</keyword>
<dbReference type="GO" id="GO:0004867">
    <property type="term" value="F:serine-type endopeptidase inhibitor activity"/>
    <property type="evidence" value="ECO:0007669"/>
    <property type="project" value="UniProtKB-KW"/>
</dbReference>
<evidence type="ECO:0000256" key="6">
    <source>
        <dbReference type="ARBA" id="ARBA00023240"/>
    </source>
</evidence>
<keyword evidence="5" id="KW-1015">Disulfide bond</keyword>